<dbReference type="AlphaFoldDB" id="A0A9D1YYA2"/>
<comment type="subcellular location">
    <subcellularLocation>
        <location evidence="1">Cell outer membrane</location>
    </subcellularLocation>
</comment>
<evidence type="ECO:0000256" key="6">
    <source>
        <dbReference type="SAM" id="SignalP"/>
    </source>
</evidence>
<evidence type="ECO:0000313" key="10">
    <source>
        <dbReference type="Proteomes" id="UP000886844"/>
    </source>
</evidence>
<evidence type="ECO:0000256" key="4">
    <source>
        <dbReference type="ARBA" id="ARBA00023136"/>
    </source>
</evidence>
<proteinExistence type="inferred from homology"/>
<sequence>MKQKIAKILSFGLLACTAWSCSFLDVSDELAGGISDISQVFSNVDRTKKWYSQVFNNRPDYSAVFVSSSPMGNPWTSMADEVYTREMDKAGKYVEWNSANTNSSRWTTLYESIRQANIFLEQAHPIVDEGGPDADRLTEDEIKLYKANVRFMRAAYHYYLMELFGPIPIVDHSMTLEDDLDLPRNSLDEVINWIDSELAACMQEMYQEPYHDQENMRAVPTKGAAMALRAKLWVYAASPLFNGGWPEALTLTNTDGKRLFPDRDESKLQTAVDRLREFLDYAEQNNRYSLYEKTGDPATDLYNLFQEYNEEIIWATSTSSWGSLGSLQFDTMATPRCEPQGQGGLHVLQELVDDFYMKDGLPIKETSFLPKSDLYPDNEAEMGTYNGVQVSKMYIDREPRFYNTITFSGMKWHISNNEVQFYKGGNSDNSVADGAPRTGYLLYKRMNRTVHGSGVSGSVTSKYRPSIIFRLAEFYLLYAEMLNEVDPGNSDVLKYVNLVRRRAGLEDLEVLNDAIKGNQELQREAIRRESRIELATEGQRYFDVRRWMIADKAVGEGGQGGDFTGMNVDQPQPGYYTRTKLQTRVFKNKNYLFPIPLDEIKRSKVLVQNPGW</sequence>
<comment type="similarity">
    <text evidence="2">Belongs to the SusD family.</text>
</comment>
<keyword evidence="4" id="KW-0472">Membrane</keyword>
<dbReference type="Gene3D" id="1.25.40.390">
    <property type="match status" value="1"/>
</dbReference>
<feature type="domain" description="RagB/SusD" evidence="7">
    <location>
        <begin position="311"/>
        <end position="612"/>
    </location>
</feature>
<evidence type="ECO:0000256" key="1">
    <source>
        <dbReference type="ARBA" id="ARBA00004442"/>
    </source>
</evidence>
<keyword evidence="5" id="KW-0998">Cell outer membrane</keyword>
<feature type="chain" id="PRO_5038339468" evidence="6">
    <location>
        <begin position="21"/>
        <end position="612"/>
    </location>
</feature>
<dbReference type="InterPro" id="IPR011990">
    <property type="entry name" value="TPR-like_helical_dom_sf"/>
</dbReference>
<evidence type="ECO:0000259" key="7">
    <source>
        <dbReference type="Pfam" id="PF07980"/>
    </source>
</evidence>
<keyword evidence="3 6" id="KW-0732">Signal</keyword>
<accession>A0A9D1YYA2</accession>
<protein>
    <submittedName>
        <fullName evidence="9">RagB/SusD family nutrient uptake outer membrane protein</fullName>
    </submittedName>
</protein>
<dbReference type="Proteomes" id="UP000886844">
    <property type="component" value="Unassembled WGS sequence"/>
</dbReference>
<dbReference type="InterPro" id="IPR012944">
    <property type="entry name" value="SusD_RagB_dom"/>
</dbReference>
<dbReference type="SUPFAM" id="SSF48452">
    <property type="entry name" value="TPR-like"/>
    <property type="match status" value="1"/>
</dbReference>
<feature type="domain" description="SusD-like N-terminal" evidence="8">
    <location>
        <begin position="41"/>
        <end position="232"/>
    </location>
</feature>
<gene>
    <name evidence="9" type="ORF">H9828_00985</name>
</gene>
<reference evidence="9" key="1">
    <citation type="journal article" date="2021" name="PeerJ">
        <title>Extensive microbial diversity within the chicken gut microbiome revealed by metagenomics and culture.</title>
        <authorList>
            <person name="Gilroy R."/>
            <person name="Ravi A."/>
            <person name="Getino M."/>
            <person name="Pursley I."/>
            <person name="Horton D.L."/>
            <person name="Alikhan N.F."/>
            <person name="Baker D."/>
            <person name="Gharbi K."/>
            <person name="Hall N."/>
            <person name="Watson M."/>
            <person name="Adriaenssens E.M."/>
            <person name="Foster-Nyarko E."/>
            <person name="Jarju S."/>
            <person name="Secka A."/>
            <person name="Antonio M."/>
            <person name="Oren A."/>
            <person name="Chaudhuri R.R."/>
            <person name="La Ragione R."/>
            <person name="Hildebrand F."/>
            <person name="Pallen M.J."/>
        </authorList>
    </citation>
    <scope>NUCLEOTIDE SEQUENCE</scope>
    <source>
        <strain evidence="9">5134</strain>
    </source>
</reference>
<dbReference type="InterPro" id="IPR033985">
    <property type="entry name" value="SusD-like_N"/>
</dbReference>
<dbReference type="Pfam" id="PF07980">
    <property type="entry name" value="SusD_RagB"/>
    <property type="match status" value="1"/>
</dbReference>
<evidence type="ECO:0000256" key="3">
    <source>
        <dbReference type="ARBA" id="ARBA00022729"/>
    </source>
</evidence>
<evidence type="ECO:0000259" key="8">
    <source>
        <dbReference type="Pfam" id="PF14322"/>
    </source>
</evidence>
<evidence type="ECO:0000313" key="9">
    <source>
        <dbReference type="EMBL" id="HIY67972.1"/>
    </source>
</evidence>
<dbReference type="EMBL" id="DXDA01000007">
    <property type="protein sequence ID" value="HIY67972.1"/>
    <property type="molecule type" value="Genomic_DNA"/>
</dbReference>
<evidence type="ECO:0000256" key="5">
    <source>
        <dbReference type="ARBA" id="ARBA00023237"/>
    </source>
</evidence>
<evidence type="ECO:0000256" key="2">
    <source>
        <dbReference type="ARBA" id="ARBA00006275"/>
    </source>
</evidence>
<feature type="signal peptide" evidence="6">
    <location>
        <begin position="1"/>
        <end position="20"/>
    </location>
</feature>
<comment type="caution">
    <text evidence="9">The sequence shown here is derived from an EMBL/GenBank/DDBJ whole genome shotgun (WGS) entry which is preliminary data.</text>
</comment>
<organism evidence="9 10">
    <name type="scientific">Candidatus Alistipes intestinigallinarum</name>
    <dbReference type="NCBI Taxonomy" id="2838440"/>
    <lineage>
        <taxon>Bacteria</taxon>
        <taxon>Pseudomonadati</taxon>
        <taxon>Bacteroidota</taxon>
        <taxon>Bacteroidia</taxon>
        <taxon>Bacteroidales</taxon>
        <taxon>Rikenellaceae</taxon>
        <taxon>Alistipes</taxon>
    </lineage>
</organism>
<reference evidence="9" key="2">
    <citation type="submission" date="2021-04" db="EMBL/GenBank/DDBJ databases">
        <authorList>
            <person name="Gilroy R."/>
        </authorList>
    </citation>
    <scope>NUCLEOTIDE SEQUENCE</scope>
    <source>
        <strain evidence="9">5134</strain>
    </source>
</reference>
<dbReference type="Pfam" id="PF14322">
    <property type="entry name" value="SusD-like_3"/>
    <property type="match status" value="1"/>
</dbReference>
<dbReference type="GO" id="GO:0009279">
    <property type="term" value="C:cell outer membrane"/>
    <property type="evidence" value="ECO:0007669"/>
    <property type="project" value="UniProtKB-SubCell"/>
</dbReference>
<name>A0A9D1YYA2_9BACT</name>